<feature type="region of interest" description="Disordered" evidence="6">
    <location>
        <begin position="243"/>
        <end position="323"/>
    </location>
</feature>
<dbReference type="InterPro" id="IPR001848">
    <property type="entry name" value="Ribosomal_uS10"/>
</dbReference>
<dbReference type="GO" id="GO:0006412">
    <property type="term" value="P:translation"/>
    <property type="evidence" value="ECO:0007669"/>
    <property type="project" value="InterPro"/>
</dbReference>
<comment type="similarity">
    <text evidence="1">Belongs to the universal ribosomal protein uS10 family.</text>
</comment>
<dbReference type="PRINTS" id="PR00971">
    <property type="entry name" value="RIBOSOMALS10"/>
</dbReference>
<dbReference type="GO" id="GO:0003735">
    <property type="term" value="F:structural constituent of ribosome"/>
    <property type="evidence" value="ECO:0007669"/>
    <property type="project" value="InterPro"/>
</dbReference>
<evidence type="ECO:0000256" key="2">
    <source>
        <dbReference type="ARBA" id="ARBA00022980"/>
    </source>
</evidence>
<dbReference type="EMBL" id="JAAAJB010000158">
    <property type="protein sequence ID" value="KAG0263572.1"/>
    <property type="molecule type" value="Genomic_DNA"/>
</dbReference>
<dbReference type="PANTHER" id="PTHR11700">
    <property type="entry name" value="30S RIBOSOMAL PROTEIN S10 FAMILY MEMBER"/>
    <property type="match status" value="1"/>
</dbReference>
<evidence type="ECO:0000256" key="1">
    <source>
        <dbReference type="ARBA" id="ARBA00007102"/>
    </source>
</evidence>
<dbReference type="GO" id="GO:0005840">
    <property type="term" value="C:ribosome"/>
    <property type="evidence" value="ECO:0007669"/>
    <property type="project" value="UniProtKB-KW"/>
</dbReference>
<gene>
    <name evidence="8" type="primary">RSM10</name>
    <name evidence="8" type="ORF">DFQ27_001671</name>
</gene>
<evidence type="ECO:0000256" key="3">
    <source>
        <dbReference type="ARBA" id="ARBA00023274"/>
    </source>
</evidence>
<dbReference type="InterPro" id="IPR036838">
    <property type="entry name" value="Ribosomal_uS10_dom_sf"/>
</dbReference>
<dbReference type="FunFam" id="3.30.70.600:FF:000003">
    <property type="entry name" value="30S ribosomal protein S10"/>
    <property type="match status" value="1"/>
</dbReference>
<evidence type="ECO:0000256" key="6">
    <source>
        <dbReference type="SAM" id="MobiDB-lite"/>
    </source>
</evidence>
<dbReference type="SUPFAM" id="SSF54999">
    <property type="entry name" value="Ribosomal protein S10"/>
    <property type="match status" value="1"/>
</dbReference>
<dbReference type="SMART" id="SM01403">
    <property type="entry name" value="Ribosomal_S10"/>
    <property type="match status" value="1"/>
</dbReference>
<feature type="domain" description="Small ribosomal subunit protein uS10" evidence="7">
    <location>
        <begin position="73"/>
        <end position="170"/>
    </location>
</feature>
<dbReference type="Pfam" id="PF00338">
    <property type="entry name" value="Ribosomal_S10"/>
    <property type="match status" value="1"/>
</dbReference>
<protein>
    <recommendedName>
        <fullName evidence="4">Small ribosomal subunit protein uS10m</fullName>
    </recommendedName>
    <alternativeName>
        <fullName evidence="5">37S ribosomal protein S10, mitochondrial</fullName>
    </alternativeName>
</protein>
<keyword evidence="9" id="KW-1185">Reference proteome</keyword>
<evidence type="ECO:0000313" key="8">
    <source>
        <dbReference type="EMBL" id="KAG0263572.1"/>
    </source>
</evidence>
<dbReference type="GO" id="GO:1990904">
    <property type="term" value="C:ribonucleoprotein complex"/>
    <property type="evidence" value="ECO:0007669"/>
    <property type="project" value="UniProtKB-KW"/>
</dbReference>
<dbReference type="InterPro" id="IPR027486">
    <property type="entry name" value="Ribosomal_uS10_dom"/>
</dbReference>
<reference evidence="8" key="1">
    <citation type="journal article" date="2020" name="Fungal Divers.">
        <title>Resolving the Mortierellaceae phylogeny through synthesis of multi-gene phylogenetics and phylogenomics.</title>
        <authorList>
            <person name="Vandepol N."/>
            <person name="Liber J."/>
            <person name="Desiro A."/>
            <person name="Na H."/>
            <person name="Kennedy M."/>
            <person name="Barry K."/>
            <person name="Grigoriev I.V."/>
            <person name="Miller A.N."/>
            <person name="O'Donnell K."/>
            <person name="Stajich J.E."/>
            <person name="Bonito G."/>
        </authorList>
    </citation>
    <scope>NUCLEOTIDE SEQUENCE</scope>
    <source>
        <strain evidence="8">BC1065</strain>
    </source>
</reference>
<evidence type="ECO:0000256" key="4">
    <source>
        <dbReference type="ARBA" id="ARBA00035261"/>
    </source>
</evidence>
<accession>A0A9P6QCE3</accession>
<keyword evidence="3" id="KW-0687">Ribonucleoprotein</keyword>
<dbReference type="Proteomes" id="UP000807716">
    <property type="component" value="Unassembled WGS sequence"/>
</dbReference>
<feature type="compositionally biased region" description="Low complexity" evidence="6">
    <location>
        <begin position="280"/>
        <end position="289"/>
    </location>
</feature>
<evidence type="ECO:0000259" key="7">
    <source>
        <dbReference type="SMART" id="SM01403"/>
    </source>
</evidence>
<feature type="compositionally biased region" description="Basic and acidic residues" evidence="6">
    <location>
        <begin position="269"/>
        <end position="279"/>
    </location>
</feature>
<sequence>MSLLRSSRVALQRAPQGARLFSASVVPSAKNPMREASDAAAKSTEGPQLSEEDLLVYAEPVKIPSTHNIKVAQIQFRSYLPNQLDFFTDFARRAAAALNIPCSGPIPLPVQTSRWTVNKSPFIHKKAQENFERKTHKRLLHVTDTHPDVVRRWVQFLNQHSLSGVGIKASIWEHEDLGVGQRRYSKVQQGEARNTRSQASSTIITEEAFGTVHLENMAPSDEVKAVADQLLADMLKDDVVQEDGQKLNKKEQKEASPSSTNNNTNNTTADKKPANKEVNPDSSTPTTTETTKEDPEQPTESTLTDCVEPLTSGSATLDPELSEVVEKAIAESATKKD</sequence>
<dbReference type="AlphaFoldDB" id="A0A9P6QCE3"/>
<evidence type="ECO:0000256" key="5">
    <source>
        <dbReference type="ARBA" id="ARBA00042916"/>
    </source>
</evidence>
<organism evidence="8 9">
    <name type="scientific">Actinomortierella ambigua</name>
    <dbReference type="NCBI Taxonomy" id="1343610"/>
    <lineage>
        <taxon>Eukaryota</taxon>
        <taxon>Fungi</taxon>
        <taxon>Fungi incertae sedis</taxon>
        <taxon>Mucoromycota</taxon>
        <taxon>Mortierellomycotina</taxon>
        <taxon>Mortierellomycetes</taxon>
        <taxon>Mortierellales</taxon>
        <taxon>Mortierellaceae</taxon>
        <taxon>Actinomortierella</taxon>
    </lineage>
</organism>
<dbReference type="OrthoDB" id="366214at2759"/>
<comment type="caution">
    <text evidence="8">The sequence shown here is derived from an EMBL/GenBank/DDBJ whole genome shotgun (WGS) entry which is preliminary data.</text>
</comment>
<evidence type="ECO:0000313" key="9">
    <source>
        <dbReference type="Proteomes" id="UP000807716"/>
    </source>
</evidence>
<proteinExistence type="inferred from homology"/>
<feature type="compositionally biased region" description="Basic and acidic residues" evidence="6">
    <location>
        <begin position="243"/>
        <end position="254"/>
    </location>
</feature>
<dbReference type="Gene3D" id="3.30.70.600">
    <property type="entry name" value="Ribosomal protein S10 domain"/>
    <property type="match status" value="1"/>
</dbReference>
<dbReference type="HAMAP" id="MF_00508">
    <property type="entry name" value="Ribosomal_uS10"/>
    <property type="match status" value="1"/>
</dbReference>
<dbReference type="NCBIfam" id="TIGR01049">
    <property type="entry name" value="rpsJ_bact"/>
    <property type="match status" value="1"/>
</dbReference>
<keyword evidence="2 8" id="KW-0689">Ribosomal protein</keyword>
<name>A0A9P6QCE3_9FUNG</name>